<evidence type="ECO:0000256" key="17">
    <source>
        <dbReference type="RuleBase" id="RU003476"/>
    </source>
</evidence>
<dbReference type="Pfam" id="PF00293">
    <property type="entry name" value="NUDIX"/>
    <property type="match status" value="1"/>
</dbReference>
<dbReference type="InterPro" id="IPR020084">
    <property type="entry name" value="NUDIX_hydrolase_CS"/>
</dbReference>
<dbReference type="PANTHER" id="PTHR47707">
    <property type="entry name" value="8-OXO-DGTP DIPHOSPHATASE"/>
    <property type="match status" value="1"/>
</dbReference>
<dbReference type="PROSITE" id="PS51462">
    <property type="entry name" value="NUDIX"/>
    <property type="match status" value="1"/>
</dbReference>
<dbReference type="GO" id="GO:0008413">
    <property type="term" value="F:8-oxo-7,8-dihydroguanosine triphosphate pyrophosphatase activity"/>
    <property type="evidence" value="ECO:0007669"/>
    <property type="project" value="TreeGrafter"/>
</dbReference>
<gene>
    <name evidence="19" type="ORF">SAMN04487977_10999</name>
</gene>
<evidence type="ECO:0000313" key="19">
    <source>
        <dbReference type="EMBL" id="SEQ72892.1"/>
    </source>
</evidence>
<evidence type="ECO:0000256" key="5">
    <source>
        <dbReference type="ARBA" id="ARBA00022723"/>
    </source>
</evidence>
<dbReference type="GO" id="GO:0006281">
    <property type="term" value="P:DNA repair"/>
    <property type="evidence" value="ECO:0007669"/>
    <property type="project" value="UniProtKB-KW"/>
</dbReference>
<evidence type="ECO:0000256" key="2">
    <source>
        <dbReference type="ARBA" id="ARBA00005582"/>
    </source>
</evidence>
<accession>A0A1H9IEH8</accession>
<dbReference type="Gene3D" id="3.90.79.10">
    <property type="entry name" value="Nucleoside Triphosphate Pyrophosphohydrolase"/>
    <property type="match status" value="1"/>
</dbReference>
<proteinExistence type="inferred from homology"/>
<dbReference type="InterPro" id="IPR020476">
    <property type="entry name" value="Nudix_hydrolase"/>
</dbReference>
<dbReference type="InterPro" id="IPR000086">
    <property type="entry name" value="NUDIX_hydrolase_dom"/>
</dbReference>
<evidence type="ECO:0000256" key="3">
    <source>
        <dbReference type="ARBA" id="ARBA00022457"/>
    </source>
</evidence>
<dbReference type="SUPFAM" id="SSF55811">
    <property type="entry name" value="Nudix"/>
    <property type="match status" value="1"/>
</dbReference>
<sequence>MSRSIACIDYRNGKIFIAKRQMVGDMGGRWEFPGGKIEDGEDLQTAVVREMQEEFGVTVTVGRKITSGTFTHKGKPCTLDVLEVKFPHDGIQNKFELTEHTDYKWEDIELIPSLNFVDSDLSIYNDVKKWCENEK</sequence>
<keyword evidence="7 17" id="KW-0378">Hydrolase</keyword>
<evidence type="ECO:0000256" key="11">
    <source>
        <dbReference type="ARBA" id="ARBA00036904"/>
    </source>
</evidence>
<dbReference type="CDD" id="cd03425">
    <property type="entry name" value="NUDIX_MutT_NudA_like"/>
    <property type="match status" value="1"/>
</dbReference>
<evidence type="ECO:0000256" key="10">
    <source>
        <dbReference type="ARBA" id="ARBA00035861"/>
    </source>
</evidence>
<feature type="domain" description="Nudix hydrolase" evidence="18">
    <location>
        <begin position="1"/>
        <end position="129"/>
    </location>
</feature>
<dbReference type="OrthoDB" id="9810648at2"/>
<evidence type="ECO:0000256" key="16">
    <source>
        <dbReference type="ARBA" id="ARBA00042798"/>
    </source>
</evidence>
<dbReference type="AlphaFoldDB" id="A0A1H9IEH8"/>
<evidence type="ECO:0000256" key="1">
    <source>
        <dbReference type="ARBA" id="ARBA00001946"/>
    </source>
</evidence>
<evidence type="ECO:0000256" key="8">
    <source>
        <dbReference type="ARBA" id="ARBA00022842"/>
    </source>
</evidence>
<evidence type="ECO:0000256" key="12">
    <source>
        <dbReference type="ARBA" id="ARBA00038905"/>
    </source>
</evidence>
<comment type="similarity">
    <text evidence="2 17">Belongs to the Nudix hydrolase family.</text>
</comment>
<keyword evidence="5" id="KW-0479">Metal-binding</keyword>
<keyword evidence="20" id="KW-1185">Reference proteome</keyword>
<evidence type="ECO:0000256" key="15">
    <source>
        <dbReference type="ARBA" id="ARBA00041979"/>
    </source>
</evidence>
<dbReference type="InterPro" id="IPR047127">
    <property type="entry name" value="MutT-like"/>
</dbReference>
<evidence type="ECO:0000256" key="7">
    <source>
        <dbReference type="ARBA" id="ARBA00022801"/>
    </source>
</evidence>
<dbReference type="EC" id="3.6.1.55" evidence="12"/>
<dbReference type="PROSITE" id="PS00893">
    <property type="entry name" value="NUDIX_BOX"/>
    <property type="match status" value="1"/>
</dbReference>
<dbReference type="EMBL" id="FOFU01000009">
    <property type="protein sequence ID" value="SEQ72892.1"/>
    <property type="molecule type" value="Genomic_DNA"/>
</dbReference>
<evidence type="ECO:0000256" key="6">
    <source>
        <dbReference type="ARBA" id="ARBA00022763"/>
    </source>
</evidence>
<dbReference type="Proteomes" id="UP000182360">
    <property type="component" value="Unassembled WGS sequence"/>
</dbReference>
<comment type="catalytic activity">
    <reaction evidence="11">
        <text>8-oxo-GTP + H2O = 8-oxo-GMP + diphosphate + H(+)</text>
        <dbReference type="Rhea" id="RHEA:67616"/>
        <dbReference type="ChEBI" id="CHEBI:15377"/>
        <dbReference type="ChEBI" id="CHEBI:15378"/>
        <dbReference type="ChEBI" id="CHEBI:33019"/>
        <dbReference type="ChEBI" id="CHEBI:143553"/>
        <dbReference type="ChEBI" id="CHEBI:145694"/>
    </reaction>
</comment>
<evidence type="ECO:0000259" key="18">
    <source>
        <dbReference type="PROSITE" id="PS51462"/>
    </source>
</evidence>
<keyword evidence="6" id="KW-0227">DNA damage</keyword>
<evidence type="ECO:0000313" key="20">
    <source>
        <dbReference type="Proteomes" id="UP000182360"/>
    </source>
</evidence>
<keyword evidence="9" id="KW-0234">DNA repair</keyword>
<dbReference type="PANTHER" id="PTHR47707:SF1">
    <property type="entry name" value="NUDIX HYDROLASE FAMILY PROTEIN"/>
    <property type="match status" value="1"/>
</dbReference>
<evidence type="ECO:0000256" key="14">
    <source>
        <dbReference type="ARBA" id="ARBA00041592"/>
    </source>
</evidence>
<reference evidence="19 20" key="1">
    <citation type="submission" date="2016-10" db="EMBL/GenBank/DDBJ databases">
        <authorList>
            <person name="de Groot N.N."/>
        </authorList>
    </citation>
    <scope>NUCLEOTIDE SEQUENCE [LARGE SCALE GENOMIC DNA]</scope>
    <source>
        <strain evidence="19 20">B25</strain>
    </source>
</reference>
<dbReference type="InterPro" id="IPR015797">
    <property type="entry name" value="NUDIX_hydrolase-like_dom_sf"/>
</dbReference>
<evidence type="ECO:0000256" key="13">
    <source>
        <dbReference type="ARBA" id="ARBA00040794"/>
    </source>
</evidence>
<keyword evidence="3" id="KW-0515">Mutator protein</keyword>
<dbReference type="GO" id="GO:0044716">
    <property type="term" value="F:8-oxo-GDP phosphatase activity"/>
    <property type="evidence" value="ECO:0007669"/>
    <property type="project" value="TreeGrafter"/>
</dbReference>
<name>A0A1H9IEH8_9SPIR</name>
<comment type="cofactor">
    <cofactor evidence="1">
        <name>Mg(2+)</name>
        <dbReference type="ChEBI" id="CHEBI:18420"/>
    </cofactor>
</comment>
<evidence type="ECO:0000256" key="4">
    <source>
        <dbReference type="ARBA" id="ARBA00022705"/>
    </source>
</evidence>
<keyword evidence="8" id="KW-0460">Magnesium</keyword>
<keyword evidence="4" id="KW-0235">DNA replication</keyword>
<organism evidence="19 20">
    <name type="scientific">Treponema bryantii</name>
    <dbReference type="NCBI Taxonomy" id="163"/>
    <lineage>
        <taxon>Bacteria</taxon>
        <taxon>Pseudomonadati</taxon>
        <taxon>Spirochaetota</taxon>
        <taxon>Spirochaetia</taxon>
        <taxon>Spirochaetales</taxon>
        <taxon>Treponemataceae</taxon>
        <taxon>Treponema</taxon>
    </lineage>
</organism>
<dbReference type="RefSeq" id="WP_074644889.1">
    <property type="nucleotide sequence ID" value="NZ_AP025286.1"/>
</dbReference>
<dbReference type="PRINTS" id="PR00502">
    <property type="entry name" value="NUDIXFAMILY"/>
</dbReference>
<dbReference type="GO" id="GO:0006260">
    <property type="term" value="P:DNA replication"/>
    <property type="evidence" value="ECO:0007669"/>
    <property type="project" value="UniProtKB-KW"/>
</dbReference>
<protein>
    <recommendedName>
        <fullName evidence="13">8-oxo-dGTP diphosphatase</fullName>
        <ecNumber evidence="12">3.6.1.55</ecNumber>
    </recommendedName>
    <alternativeName>
        <fullName evidence="16">7,8-dihydro-8-oxoguanine-triphosphatase</fullName>
    </alternativeName>
    <alternativeName>
        <fullName evidence="15">Mutator protein MutT</fullName>
    </alternativeName>
    <alternativeName>
        <fullName evidence="14">dGTP pyrophosphohydrolase</fullName>
    </alternativeName>
</protein>
<comment type="catalytic activity">
    <reaction evidence="10">
        <text>8-oxo-dGTP + H2O = 8-oxo-dGMP + diphosphate + H(+)</text>
        <dbReference type="Rhea" id="RHEA:31575"/>
        <dbReference type="ChEBI" id="CHEBI:15377"/>
        <dbReference type="ChEBI" id="CHEBI:15378"/>
        <dbReference type="ChEBI" id="CHEBI:33019"/>
        <dbReference type="ChEBI" id="CHEBI:63224"/>
        <dbReference type="ChEBI" id="CHEBI:77896"/>
        <dbReference type="EC" id="3.6.1.55"/>
    </reaction>
</comment>
<evidence type="ECO:0000256" key="9">
    <source>
        <dbReference type="ARBA" id="ARBA00023204"/>
    </source>
</evidence>
<dbReference type="GO" id="GO:0035539">
    <property type="term" value="F:8-oxo-7,8-dihydrodeoxyguanosine triphosphate pyrophosphatase activity"/>
    <property type="evidence" value="ECO:0007669"/>
    <property type="project" value="UniProtKB-EC"/>
</dbReference>
<dbReference type="STRING" id="163.SAMN04487775_10217"/>
<dbReference type="GO" id="GO:0046872">
    <property type="term" value="F:metal ion binding"/>
    <property type="evidence" value="ECO:0007669"/>
    <property type="project" value="UniProtKB-KW"/>
</dbReference>
<dbReference type="GO" id="GO:0044715">
    <property type="term" value="F:8-oxo-dGDP phosphatase activity"/>
    <property type="evidence" value="ECO:0007669"/>
    <property type="project" value="TreeGrafter"/>
</dbReference>